<dbReference type="Proteomes" id="UP000658127">
    <property type="component" value="Unassembled WGS sequence"/>
</dbReference>
<protein>
    <submittedName>
        <fullName evidence="2">Uncharacterized protein</fullName>
    </submittedName>
</protein>
<proteinExistence type="predicted"/>
<reference evidence="3" key="1">
    <citation type="journal article" date="2019" name="Int. J. Syst. Evol. Microbiol.">
        <title>The Global Catalogue of Microorganisms (GCM) 10K type strain sequencing project: providing services to taxonomists for standard genome sequencing and annotation.</title>
        <authorList>
            <consortium name="The Broad Institute Genomics Platform"/>
            <consortium name="The Broad Institute Genome Sequencing Center for Infectious Disease"/>
            <person name="Wu L."/>
            <person name="Ma J."/>
        </authorList>
    </citation>
    <scope>NUCLEOTIDE SEQUENCE [LARGE SCALE GENOMIC DNA]</scope>
    <source>
        <strain evidence="3">CGMCC 4.7329</strain>
    </source>
</reference>
<keyword evidence="1" id="KW-1133">Transmembrane helix</keyword>
<dbReference type="EMBL" id="BMNE01000003">
    <property type="protein sequence ID" value="GGN83157.1"/>
    <property type="molecule type" value="Genomic_DNA"/>
</dbReference>
<comment type="caution">
    <text evidence="2">The sequence shown here is derived from an EMBL/GenBank/DDBJ whole genome shotgun (WGS) entry which is preliminary data.</text>
</comment>
<keyword evidence="3" id="KW-1185">Reference proteome</keyword>
<keyword evidence="1" id="KW-0472">Membrane</keyword>
<feature type="transmembrane region" description="Helical" evidence="1">
    <location>
        <begin position="29"/>
        <end position="46"/>
    </location>
</feature>
<evidence type="ECO:0000313" key="3">
    <source>
        <dbReference type="Proteomes" id="UP000658127"/>
    </source>
</evidence>
<name>A0ABQ2KHL0_9NOCA</name>
<accession>A0ABQ2KHL0</accession>
<gene>
    <name evidence="2" type="ORF">GCM10011610_35330</name>
</gene>
<evidence type="ECO:0000313" key="2">
    <source>
        <dbReference type="EMBL" id="GGN83157.1"/>
    </source>
</evidence>
<sequence>MVSFSFYMGVAVLAERSLGATPTSSLTSPYGIAIQLAVLIGVVLLARVDWTKYLPAAEGADQ</sequence>
<keyword evidence="1" id="KW-0812">Transmembrane</keyword>
<organism evidence="2 3">
    <name type="scientific">Nocardia rhizosphaerihabitans</name>
    <dbReference type="NCBI Taxonomy" id="1691570"/>
    <lineage>
        <taxon>Bacteria</taxon>
        <taxon>Bacillati</taxon>
        <taxon>Actinomycetota</taxon>
        <taxon>Actinomycetes</taxon>
        <taxon>Mycobacteriales</taxon>
        <taxon>Nocardiaceae</taxon>
        <taxon>Nocardia</taxon>
    </lineage>
</organism>
<evidence type="ECO:0000256" key="1">
    <source>
        <dbReference type="SAM" id="Phobius"/>
    </source>
</evidence>